<feature type="domain" description="ABC transporter" evidence="8">
    <location>
        <begin position="329"/>
        <end position="572"/>
    </location>
</feature>
<dbReference type="InterPro" id="IPR003439">
    <property type="entry name" value="ABC_transporter-like_ATP-bd"/>
</dbReference>
<evidence type="ECO:0000256" key="6">
    <source>
        <dbReference type="ARBA" id="ARBA00023136"/>
    </source>
</evidence>
<evidence type="ECO:0000256" key="5">
    <source>
        <dbReference type="ARBA" id="ARBA00022989"/>
    </source>
</evidence>
<evidence type="ECO:0000259" key="8">
    <source>
        <dbReference type="PROSITE" id="PS50893"/>
    </source>
</evidence>
<dbReference type="InterPro" id="IPR017871">
    <property type="entry name" value="ABC_transporter-like_CS"/>
</dbReference>
<dbReference type="Gene3D" id="1.20.1560.10">
    <property type="entry name" value="ABC transporter type 1, transmembrane domain"/>
    <property type="match status" value="1"/>
</dbReference>
<dbReference type="Pfam" id="PF00005">
    <property type="entry name" value="ABC_tran"/>
    <property type="match status" value="1"/>
</dbReference>
<dbReference type="EMBL" id="JAOBTW010000007">
    <property type="protein sequence ID" value="MDZ7281822.1"/>
    <property type="molecule type" value="Genomic_DNA"/>
</dbReference>
<keyword evidence="11" id="KW-1185">Reference proteome</keyword>
<dbReference type="Proteomes" id="UP001292182">
    <property type="component" value="Unassembled WGS sequence"/>
</dbReference>
<dbReference type="PROSITE" id="PS00211">
    <property type="entry name" value="ABC_TRANSPORTER_1"/>
    <property type="match status" value="1"/>
</dbReference>
<evidence type="ECO:0000256" key="4">
    <source>
        <dbReference type="ARBA" id="ARBA00022840"/>
    </source>
</evidence>
<dbReference type="InterPro" id="IPR010128">
    <property type="entry name" value="ATPase_T1SS_PrtD-like"/>
</dbReference>
<dbReference type="SUPFAM" id="SSF90123">
    <property type="entry name" value="ABC transporter transmembrane region"/>
    <property type="match status" value="1"/>
</dbReference>
<keyword evidence="6 7" id="KW-0472">Membrane</keyword>
<keyword evidence="2 7" id="KW-0812">Transmembrane</keyword>
<reference evidence="11" key="1">
    <citation type="submission" date="2023-07" db="EMBL/GenBank/DDBJ databases">
        <title>Whole genome sequence analysis of rice epiphytic Sphingomonas sanguinis OsEp_Plm_15B2.</title>
        <authorList>
            <person name="Sahu K.P."/>
            <person name="Asharani P."/>
            <person name="Reddy B."/>
            <person name="Kumar A."/>
        </authorList>
    </citation>
    <scope>NUCLEOTIDE SEQUENCE [LARGE SCALE GENOMIC DNA]</scope>
    <source>
        <strain evidence="11">OsEp_Plm_15B2</strain>
    </source>
</reference>
<dbReference type="PANTHER" id="PTHR24221:SF248">
    <property type="entry name" value="ABC TRANSPORTER TRANSMEMBRANE REGION"/>
    <property type="match status" value="1"/>
</dbReference>
<dbReference type="InterPro" id="IPR039421">
    <property type="entry name" value="Type_1_exporter"/>
</dbReference>
<keyword evidence="4" id="KW-0067">ATP-binding</keyword>
<keyword evidence="5 7" id="KW-1133">Transmembrane helix</keyword>
<feature type="transmembrane region" description="Helical" evidence="7">
    <location>
        <begin position="56"/>
        <end position="79"/>
    </location>
</feature>
<dbReference type="InterPro" id="IPR036640">
    <property type="entry name" value="ABC1_TM_sf"/>
</dbReference>
<dbReference type="InterPro" id="IPR027417">
    <property type="entry name" value="P-loop_NTPase"/>
</dbReference>
<comment type="subcellular location">
    <subcellularLocation>
        <location evidence="1">Cell membrane</location>
        <topology evidence="1">Multi-pass membrane protein</topology>
    </subcellularLocation>
</comment>
<accession>A0ABU5LPH2</accession>
<dbReference type="NCBIfam" id="TIGR01842">
    <property type="entry name" value="type_I_sec_PrtD"/>
    <property type="match status" value="1"/>
</dbReference>
<feature type="domain" description="ABC transmembrane type-1" evidence="9">
    <location>
        <begin position="24"/>
        <end position="299"/>
    </location>
</feature>
<evidence type="ECO:0000256" key="1">
    <source>
        <dbReference type="ARBA" id="ARBA00004651"/>
    </source>
</evidence>
<keyword evidence="3" id="KW-0547">Nucleotide-binding</keyword>
<dbReference type="RefSeq" id="WP_322539041.1">
    <property type="nucleotide sequence ID" value="NZ_JAOBTW010000007.1"/>
</dbReference>
<dbReference type="PANTHER" id="PTHR24221">
    <property type="entry name" value="ATP-BINDING CASSETTE SUB-FAMILY B"/>
    <property type="match status" value="1"/>
</dbReference>
<dbReference type="InterPro" id="IPR011527">
    <property type="entry name" value="ABC1_TM_dom"/>
</dbReference>
<evidence type="ECO:0000256" key="3">
    <source>
        <dbReference type="ARBA" id="ARBA00022741"/>
    </source>
</evidence>
<evidence type="ECO:0000313" key="11">
    <source>
        <dbReference type="Proteomes" id="UP001292182"/>
    </source>
</evidence>
<proteinExistence type="predicted"/>
<protein>
    <submittedName>
        <fullName evidence="10">Type I secretion system permease/ATPase</fullName>
    </submittedName>
</protein>
<dbReference type="SMART" id="SM00382">
    <property type="entry name" value="AAA"/>
    <property type="match status" value="1"/>
</dbReference>
<dbReference type="Pfam" id="PF00664">
    <property type="entry name" value="ABC_membrane"/>
    <property type="match status" value="1"/>
</dbReference>
<feature type="transmembrane region" description="Helical" evidence="7">
    <location>
        <begin position="128"/>
        <end position="148"/>
    </location>
</feature>
<dbReference type="PROSITE" id="PS50893">
    <property type="entry name" value="ABC_TRANSPORTER_2"/>
    <property type="match status" value="1"/>
</dbReference>
<evidence type="ECO:0000256" key="2">
    <source>
        <dbReference type="ARBA" id="ARBA00022692"/>
    </source>
</evidence>
<feature type="transmembrane region" description="Helical" evidence="7">
    <location>
        <begin position="154"/>
        <end position="173"/>
    </location>
</feature>
<dbReference type="PROSITE" id="PS50929">
    <property type="entry name" value="ABC_TM1F"/>
    <property type="match status" value="1"/>
</dbReference>
<dbReference type="InterPro" id="IPR003593">
    <property type="entry name" value="AAA+_ATPase"/>
</dbReference>
<feature type="transmembrane region" description="Helical" evidence="7">
    <location>
        <begin position="255"/>
        <end position="280"/>
    </location>
</feature>
<evidence type="ECO:0000259" key="9">
    <source>
        <dbReference type="PROSITE" id="PS50929"/>
    </source>
</evidence>
<sequence length="580" mass="60866">MQDAVSERPWIRAAIATCRPHLMVAAGFSAIGNLLYLSPSLFMLQVYDRVVPTGGIATLVAIGLLTLAALAAMATFEWLRSRVLARASLRLEAQLTGPALDLALRHSGLSRLQRAEVVRDVDTLRQGIASPAIVALLDLPWTPIYIIVAFMLHWSLGVMTIGAAGLLLVLALANERATSRPMKLAGDAASIAHQRQAHATAHASEVRALGMARALVSLQMIERSTANTLQMRASFAANTYGGWIKFVRLALQSAVLGLGAVLVIANDISAGSMIAASLLMARALAPIEQVVGAWKTILQSRIAFTRLDAAFGVRATHVPTQLPAPTGTIQVENLTVLASGTERVALADASFSVTPGEVIGIIGPSGSGKSTLIRAMAGGCEAARGHVRFDGVSRADWDGEALAAHIGFMPQDYVLFAGSVKENISRFAGVLGGDPAAIDRDVLAAAQAVGAHEMIGRLPMGYDTQIGGAGGVGLSAGQAQRIALARALYGNPAILLLDEPTANLDAEAQQCFASLLGDLRQRGVTILFASHSMDMLAAADKLLVMAAGRVQRLAPRAELRPAESEAPVTPASFKTRVAFQ</sequence>
<organism evidence="10 11">
    <name type="scientific">Sphingomonas sanguinis</name>
    <dbReference type="NCBI Taxonomy" id="33051"/>
    <lineage>
        <taxon>Bacteria</taxon>
        <taxon>Pseudomonadati</taxon>
        <taxon>Pseudomonadota</taxon>
        <taxon>Alphaproteobacteria</taxon>
        <taxon>Sphingomonadales</taxon>
        <taxon>Sphingomonadaceae</taxon>
        <taxon>Sphingomonas</taxon>
    </lineage>
</organism>
<gene>
    <name evidence="10" type="ORF">N4G62_07260</name>
</gene>
<evidence type="ECO:0000313" key="10">
    <source>
        <dbReference type="EMBL" id="MDZ7281822.1"/>
    </source>
</evidence>
<feature type="transmembrane region" description="Helical" evidence="7">
    <location>
        <begin position="21"/>
        <end position="44"/>
    </location>
</feature>
<dbReference type="Gene3D" id="3.40.50.300">
    <property type="entry name" value="P-loop containing nucleotide triphosphate hydrolases"/>
    <property type="match status" value="1"/>
</dbReference>
<dbReference type="SUPFAM" id="SSF52540">
    <property type="entry name" value="P-loop containing nucleoside triphosphate hydrolases"/>
    <property type="match status" value="1"/>
</dbReference>
<name>A0ABU5LPH2_9SPHN</name>
<comment type="caution">
    <text evidence="10">The sequence shown here is derived from an EMBL/GenBank/DDBJ whole genome shotgun (WGS) entry which is preliminary data.</text>
</comment>
<evidence type="ECO:0000256" key="7">
    <source>
        <dbReference type="SAM" id="Phobius"/>
    </source>
</evidence>